<feature type="compositionally biased region" description="Basic residues" evidence="1">
    <location>
        <begin position="243"/>
        <end position="258"/>
    </location>
</feature>
<evidence type="ECO:0000313" key="2">
    <source>
        <dbReference type="EMBL" id="CAA9220596.1"/>
    </source>
</evidence>
<evidence type="ECO:0000256" key="1">
    <source>
        <dbReference type="SAM" id="MobiDB-lite"/>
    </source>
</evidence>
<feature type="compositionally biased region" description="Basic and acidic residues" evidence="1">
    <location>
        <begin position="132"/>
        <end position="141"/>
    </location>
</feature>
<reference evidence="2" key="1">
    <citation type="submission" date="2020-02" db="EMBL/GenBank/DDBJ databases">
        <authorList>
            <person name="Meier V. D."/>
        </authorList>
    </citation>
    <scope>NUCLEOTIDE SEQUENCE</scope>
    <source>
        <strain evidence="2">AVDCRST_MAG08</strain>
    </source>
</reference>
<feature type="compositionally biased region" description="Basic residues" evidence="1">
    <location>
        <begin position="158"/>
        <end position="169"/>
    </location>
</feature>
<feature type="compositionally biased region" description="Basic residues" evidence="1">
    <location>
        <begin position="329"/>
        <end position="351"/>
    </location>
</feature>
<sequence>GGRRGGFLPFRERAITSGAPVPGGRADPAGGAGDGATPALGACEPRRAPLNGGAERGGRLPPRPSRGQARPVRARPRPLRRSHVLLGRRRLRRRAGTLPAATGPDPVGEHGAPGLPPPRRAARLLLAGREAAVDGGRDRARSTFRVRRGGDDGSGVGHRVRNPVRHGRAGHGGSAGASRRGTGRRLRRRGHRRRRADGAFERRVAPRRPPRFSARRCFPGGPLPRAGLAPPAPAPGRDSRAGPFRRRPPPRARARRGAAGRAADLVRPRRGGRAAAAPPEPRLPPHHRAAALELPVGAPGGARRSVARRPHLAARFRRVAGRLLQPSAPHHRVPPRKGRHARRVAARRAGL</sequence>
<protein>
    <submittedName>
        <fullName evidence="2">Uncharacterized protein</fullName>
    </submittedName>
</protein>
<gene>
    <name evidence="2" type="ORF">AVDCRST_MAG08-587</name>
</gene>
<feature type="region of interest" description="Disordered" evidence="1">
    <location>
        <begin position="1"/>
        <end position="119"/>
    </location>
</feature>
<feature type="region of interest" description="Disordered" evidence="1">
    <location>
        <begin position="132"/>
        <end position="286"/>
    </location>
</feature>
<dbReference type="EMBL" id="CADCTG010000065">
    <property type="protein sequence ID" value="CAA9220596.1"/>
    <property type="molecule type" value="Genomic_DNA"/>
</dbReference>
<organism evidence="2">
    <name type="scientific">uncultured Acetobacteraceae bacterium</name>
    <dbReference type="NCBI Taxonomy" id="169975"/>
    <lineage>
        <taxon>Bacteria</taxon>
        <taxon>Pseudomonadati</taxon>
        <taxon>Pseudomonadota</taxon>
        <taxon>Alphaproteobacteria</taxon>
        <taxon>Acetobacterales</taxon>
        <taxon>Acetobacteraceae</taxon>
        <taxon>environmental samples</taxon>
    </lineage>
</organism>
<dbReference type="AlphaFoldDB" id="A0A6J4HDF6"/>
<feature type="compositionally biased region" description="Basic residues" evidence="1">
    <location>
        <begin position="181"/>
        <end position="195"/>
    </location>
</feature>
<feature type="compositionally biased region" description="Low complexity" evidence="1">
    <location>
        <begin position="18"/>
        <end position="42"/>
    </location>
</feature>
<feature type="non-terminal residue" evidence="2">
    <location>
        <position position="1"/>
    </location>
</feature>
<name>A0A6J4HDF6_9PROT</name>
<feature type="compositionally biased region" description="Basic residues" evidence="1">
    <location>
        <begin position="205"/>
        <end position="214"/>
    </location>
</feature>
<feature type="compositionally biased region" description="Basic residues" evidence="1">
    <location>
        <begin position="72"/>
        <end position="95"/>
    </location>
</feature>
<feature type="region of interest" description="Disordered" evidence="1">
    <location>
        <begin position="322"/>
        <end position="351"/>
    </location>
</feature>
<feature type="non-terminal residue" evidence="2">
    <location>
        <position position="351"/>
    </location>
</feature>
<proteinExistence type="predicted"/>
<feature type="compositionally biased region" description="Low complexity" evidence="1">
    <location>
        <begin position="215"/>
        <end position="229"/>
    </location>
</feature>
<accession>A0A6J4HDF6</accession>